<dbReference type="OrthoDB" id="23692at2"/>
<dbReference type="InterPro" id="IPR029787">
    <property type="entry name" value="Nucleotide_cyclase"/>
</dbReference>
<dbReference type="EMBL" id="RBWV01000002">
    <property type="protein sequence ID" value="RKS80711.1"/>
    <property type="molecule type" value="Genomic_DNA"/>
</dbReference>
<evidence type="ECO:0000313" key="4">
    <source>
        <dbReference type="Proteomes" id="UP000281955"/>
    </source>
</evidence>
<dbReference type="Pfam" id="PF00563">
    <property type="entry name" value="EAL"/>
    <property type="match status" value="1"/>
</dbReference>
<dbReference type="InterPro" id="IPR035919">
    <property type="entry name" value="EAL_sf"/>
</dbReference>
<reference evidence="3 4" key="1">
    <citation type="submission" date="2018-10" db="EMBL/GenBank/DDBJ databases">
        <title>Genomic Encyclopedia of Archaeal and Bacterial Type Strains, Phase II (KMG-II): from individual species to whole genera.</title>
        <authorList>
            <person name="Goeker M."/>
        </authorList>
    </citation>
    <scope>NUCLEOTIDE SEQUENCE [LARGE SCALE GENOMIC DNA]</scope>
    <source>
        <strain evidence="3 4">RP-AC37</strain>
    </source>
</reference>
<dbReference type="Gene3D" id="3.30.70.270">
    <property type="match status" value="1"/>
</dbReference>
<evidence type="ECO:0000313" key="3">
    <source>
        <dbReference type="EMBL" id="RKS80711.1"/>
    </source>
</evidence>
<dbReference type="InterPro" id="IPR035965">
    <property type="entry name" value="PAS-like_dom_sf"/>
</dbReference>
<proteinExistence type="predicted"/>
<dbReference type="InterPro" id="IPR043128">
    <property type="entry name" value="Rev_trsase/Diguanyl_cyclase"/>
</dbReference>
<dbReference type="PANTHER" id="PTHR44757">
    <property type="entry name" value="DIGUANYLATE CYCLASE DGCP"/>
    <property type="match status" value="1"/>
</dbReference>
<gene>
    <name evidence="3" type="ORF">CLV35_0177</name>
</gene>
<dbReference type="InterPro" id="IPR052155">
    <property type="entry name" value="Biofilm_reg_signaling"/>
</dbReference>
<dbReference type="SUPFAM" id="SSF55073">
    <property type="entry name" value="Nucleotide cyclase"/>
    <property type="match status" value="1"/>
</dbReference>
<dbReference type="AlphaFoldDB" id="A0A420XVF6"/>
<accession>A0A420XVF6</accession>
<dbReference type="InParanoid" id="A0A420XVF6"/>
<dbReference type="SUPFAM" id="SSF141868">
    <property type="entry name" value="EAL domain-like"/>
    <property type="match status" value="1"/>
</dbReference>
<dbReference type="InterPro" id="IPR013656">
    <property type="entry name" value="PAS_4"/>
</dbReference>
<dbReference type="Pfam" id="PF00990">
    <property type="entry name" value="GGDEF"/>
    <property type="match status" value="1"/>
</dbReference>
<evidence type="ECO:0000259" key="2">
    <source>
        <dbReference type="PROSITE" id="PS50887"/>
    </source>
</evidence>
<keyword evidence="4" id="KW-1185">Reference proteome</keyword>
<dbReference type="PROSITE" id="PS50887">
    <property type="entry name" value="GGDEF"/>
    <property type="match status" value="1"/>
</dbReference>
<dbReference type="InterPro" id="IPR000160">
    <property type="entry name" value="GGDEF_dom"/>
</dbReference>
<dbReference type="Gene3D" id="3.30.450.20">
    <property type="entry name" value="PAS domain"/>
    <property type="match status" value="1"/>
</dbReference>
<dbReference type="PANTHER" id="PTHR44757:SF2">
    <property type="entry name" value="BIOFILM ARCHITECTURE MAINTENANCE PROTEIN MBAA"/>
    <property type="match status" value="1"/>
</dbReference>
<dbReference type="SUPFAM" id="SSF55785">
    <property type="entry name" value="PYP-like sensor domain (PAS domain)"/>
    <property type="match status" value="1"/>
</dbReference>
<dbReference type="Proteomes" id="UP000281955">
    <property type="component" value="Unassembled WGS sequence"/>
</dbReference>
<dbReference type="CDD" id="cd01949">
    <property type="entry name" value="GGDEF"/>
    <property type="match status" value="1"/>
</dbReference>
<comment type="caution">
    <text evidence="3">The sequence shown here is derived from an EMBL/GenBank/DDBJ whole genome shotgun (WGS) entry which is preliminary data.</text>
</comment>
<feature type="domain" description="EAL" evidence="1">
    <location>
        <begin position="317"/>
        <end position="567"/>
    </location>
</feature>
<evidence type="ECO:0000259" key="1">
    <source>
        <dbReference type="PROSITE" id="PS50883"/>
    </source>
</evidence>
<dbReference type="CDD" id="cd01948">
    <property type="entry name" value="EAL"/>
    <property type="match status" value="1"/>
</dbReference>
<dbReference type="RefSeq" id="WP_121191549.1">
    <property type="nucleotide sequence ID" value="NZ_RBWV01000002.1"/>
</dbReference>
<dbReference type="PROSITE" id="PS50883">
    <property type="entry name" value="EAL"/>
    <property type="match status" value="1"/>
</dbReference>
<dbReference type="InterPro" id="IPR000014">
    <property type="entry name" value="PAS"/>
</dbReference>
<feature type="domain" description="GGDEF" evidence="2">
    <location>
        <begin position="175"/>
        <end position="308"/>
    </location>
</feature>
<dbReference type="SMART" id="SM00052">
    <property type="entry name" value="EAL"/>
    <property type="match status" value="1"/>
</dbReference>
<dbReference type="SMART" id="SM00267">
    <property type="entry name" value="GGDEF"/>
    <property type="match status" value="1"/>
</dbReference>
<protein>
    <submittedName>
        <fullName evidence="3">Diguanylate cyclase (GGDEF)-like protein</fullName>
    </submittedName>
</protein>
<name>A0A420XVF6_9ACTN</name>
<dbReference type="Gene3D" id="3.20.20.450">
    <property type="entry name" value="EAL domain"/>
    <property type="match status" value="1"/>
</dbReference>
<sequence>MAVPSLEPALRPVPDAEPALAAVLEHSSGLIFVIDDERVIRWASPAVLSQLPTPTLPLVGTNGNRLIHPDSAAVARAAAERCRHTGEPQVVELCLLLGSQGAESAYEAKRWFEVTFSNLLGHPQVRGLVVDAHDITERVAHEKELEHLAFHDRLTGLPNRLRLERELAEASDDGRLRAVLVLDLDGFTRVNDRLGVAAGDAVLRSTAFRLRREVRAAGLAAFLGGDEFVVVLPSVTSTAEAVLLAERLAGALSEPIRADEEMVTVGASVGVAVDEPDGIHGDELLRRAGTAMHEAKRRGGGCVAVFDADGAARAAQRLRLAAGLVEAERRGELLLHYQPLLRLRDDSVVEAEALLRWQAPDRLVPPDEFIPVAEETGLVVGLGRWALQQACGDLAALALPGARLAVNLSARQLHHPALVKSVEAALQRSGVDPASLIVELTESAVVEDPDAAQSVLGRLKALGLQLALDDFGTGYSSLSYLLRLPVDILKVDRSFAADLAADDRTRRLLGSIAALAHDLGMSVTVEGVETEEQLAAVRAAGADTAQGWLIGRPVPLAELRTRLLASPAS</sequence>
<dbReference type="CDD" id="cd00130">
    <property type="entry name" value="PAS"/>
    <property type="match status" value="1"/>
</dbReference>
<dbReference type="NCBIfam" id="TIGR00254">
    <property type="entry name" value="GGDEF"/>
    <property type="match status" value="1"/>
</dbReference>
<dbReference type="Pfam" id="PF08448">
    <property type="entry name" value="PAS_4"/>
    <property type="match status" value="1"/>
</dbReference>
<dbReference type="InterPro" id="IPR001633">
    <property type="entry name" value="EAL_dom"/>
</dbReference>
<organism evidence="3 4">
    <name type="scientific">Motilibacter peucedani</name>
    <dbReference type="NCBI Taxonomy" id="598650"/>
    <lineage>
        <taxon>Bacteria</taxon>
        <taxon>Bacillati</taxon>
        <taxon>Actinomycetota</taxon>
        <taxon>Actinomycetes</taxon>
        <taxon>Motilibacterales</taxon>
        <taxon>Motilibacteraceae</taxon>
        <taxon>Motilibacter</taxon>
    </lineage>
</organism>